<feature type="transmembrane region" description="Helical" evidence="10">
    <location>
        <begin position="69"/>
        <end position="90"/>
    </location>
</feature>
<evidence type="ECO:0000256" key="4">
    <source>
        <dbReference type="ARBA" id="ARBA00012528"/>
    </source>
</evidence>
<dbReference type="NCBIfam" id="TIGR00254">
    <property type="entry name" value="GGDEF"/>
    <property type="match status" value="1"/>
</dbReference>
<dbReference type="Proteomes" id="UP000293154">
    <property type="component" value="Chromosome"/>
</dbReference>
<dbReference type="InterPro" id="IPR043128">
    <property type="entry name" value="Rev_trsase/Diguanyl_cyclase"/>
</dbReference>
<dbReference type="Gene3D" id="3.30.70.270">
    <property type="match status" value="1"/>
</dbReference>
<comment type="pathway">
    <text evidence="3">Purine metabolism; 3',5'-cyclic di-GMP biosynthesis.</text>
</comment>
<dbReference type="EMBL" id="CP034752">
    <property type="protein sequence ID" value="QBH98006.1"/>
    <property type="molecule type" value="Genomic_DNA"/>
</dbReference>
<dbReference type="GO" id="GO:0005886">
    <property type="term" value="C:plasma membrane"/>
    <property type="evidence" value="ECO:0007669"/>
    <property type="project" value="UniProtKB-SubCell"/>
</dbReference>
<evidence type="ECO:0000256" key="9">
    <source>
        <dbReference type="ARBA" id="ARBA00034247"/>
    </source>
</evidence>
<evidence type="ECO:0000313" key="13">
    <source>
        <dbReference type="Proteomes" id="UP000293154"/>
    </source>
</evidence>
<dbReference type="InterPro" id="IPR050469">
    <property type="entry name" value="Diguanylate_Cyclase"/>
</dbReference>
<dbReference type="InterPro" id="IPR000160">
    <property type="entry name" value="GGDEF_dom"/>
</dbReference>
<keyword evidence="13" id="KW-1185">Reference proteome</keyword>
<feature type="transmembrane region" description="Helical" evidence="10">
    <location>
        <begin position="42"/>
        <end position="63"/>
    </location>
</feature>
<dbReference type="SUPFAM" id="SSF55073">
    <property type="entry name" value="Nucleotide cyclase"/>
    <property type="match status" value="1"/>
</dbReference>
<dbReference type="GO" id="GO:1902201">
    <property type="term" value="P:negative regulation of bacterial-type flagellum-dependent cell motility"/>
    <property type="evidence" value="ECO:0007669"/>
    <property type="project" value="TreeGrafter"/>
</dbReference>
<feature type="transmembrane region" description="Helical" evidence="10">
    <location>
        <begin position="130"/>
        <end position="150"/>
    </location>
</feature>
<proteinExistence type="predicted"/>
<dbReference type="FunFam" id="3.30.70.270:FF:000001">
    <property type="entry name" value="Diguanylate cyclase domain protein"/>
    <property type="match status" value="1"/>
</dbReference>
<dbReference type="AlphaFoldDB" id="A0A411WPC5"/>
<evidence type="ECO:0000256" key="1">
    <source>
        <dbReference type="ARBA" id="ARBA00001946"/>
    </source>
</evidence>
<reference evidence="12 13" key="1">
    <citation type="submission" date="2019-03" db="EMBL/GenBank/DDBJ databases">
        <title>Pragia sp. nov. isolated from the gut tract of Carduelis flavirostris.</title>
        <authorList>
            <person name="Ge Y."/>
        </authorList>
    </citation>
    <scope>NUCLEOTIDE SEQUENCE [LARGE SCALE GENOMIC DNA]</scope>
    <source>
        <strain evidence="12 13">CF-458</strain>
    </source>
</reference>
<dbReference type="GO" id="GO:0071555">
    <property type="term" value="P:cell wall organization"/>
    <property type="evidence" value="ECO:0007669"/>
    <property type="project" value="InterPro"/>
</dbReference>
<evidence type="ECO:0000256" key="3">
    <source>
        <dbReference type="ARBA" id="ARBA00004665"/>
    </source>
</evidence>
<feature type="transmembrane region" description="Helical" evidence="10">
    <location>
        <begin position="157"/>
        <end position="179"/>
    </location>
</feature>
<keyword evidence="8 10" id="KW-0472">Membrane</keyword>
<comment type="catalytic activity">
    <reaction evidence="9">
        <text>2 GTP = 3',3'-c-di-GMP + 2 diphosphate</text>
        <dbReference type="Rhea" id="RHEA:24898"/>
        <dbReference type="ChEBI" id="CHEBI:33019"/>
        <dbReference type="ChEBI" id="CHEBI:37565"/>
        <dbReference type="ChEBI" id="CHEBI:58805"/>
        <dbReference type="EC" id="2.7.7.65"/>
    </reaction>
</comment>
<dbReference type="GO" id="GO:0052621">
    <property type="term" value="F:diguanylate cyclase activity"/>
    <property type="evidence" value="ECO:0007669"/>
    <property type="project" value="UniProtKB-EC"/>
</dbReference>
<keyword evidence="6 10" id="KW-0812">Transmembrane</keyword>
<dbReference type="SMART" id="SM00267">
    <property type="entry name" value="GGDEF"/>
    <property type="match status" value="1"/>
</dbReference>
<gene>
    <name evidence="12" type="ORF">EKN56_17380</name>
</gene>
<dbReference type="InterPro" id="IPR011620">
    <property type="entry name" value="Sig_transdc_His_kinase_LytS_TM"/>
</dbReference>
<dbReference type="InterPro" id="IPR029787">
    <property type="entry name" value="Nucleotide_cyclase"/>
</dbReference>
<keyword evidence="5" id="KW-1003">Cell membrane</keyword>
<dbReference type="CDD" id="cd01949">
    <property type="entry name" value="GGDEF"/>
    <property type="match status" value="1"/>
</dbReference>
<dbReference type="PANTHER" id="PTHR45138">
    <property type="entry name" value="REGULATORY COMPONENTS OF SENSORY TRANSDUCTION SYSTEM"/>
    <property type="match status" value="1"/>
</dbReference>
<dbReference type="EC" id="2.7.7.65" evidence="4"/>
<organism evidence="12 13">
    <name type="scientific">Limnobaculum zhutongyuii</name>
    <dbReference type="NCBI Taxonomy" id="2498113"/>
    <lineage>
        <taxon>Bacteria</taxon>
        <taxon>Pseudomonadati</taxon>
        <taxon>Pseudomonadota</taxon>
        <taxon>Gammaproteobacteria</taxon>
        <taxon>Enterobacterales</taxon>
        <taxon>Budviciaceae</taxon>
        <taxon>Limnobaculum</taxon>
    </lineage>
</organism>
<evidence type="ECO:0000259" key="11">
    <source>
        <dbReference type="PROSITE" id="PS50887"/>
    </source>
</evidence>
<dbReference type="OrthoDB" id="5496380at2"/>
<comment type="cofactor">
    <cofactor evidence="1">
        <name>Mg(2+)</name>
        <dbReference type="ChEBI" id="CHEBI:18420"/>
    </cofactor>
</comment>
<name>A0A411WPC5_9GAMM</name>
<dbReference type="KEGG" id="prag:EKN56_17380"/>
<evidence type="ECO:0000256" key="5">
    <source>
        <dbReference type="ARBA" id="ARBA00022475"/>
    </source>
</evidence>
<dbReference type="Pfam" id="PF00990">
    <property type="entry name" value="GGDEF"/>
    <property type="match status" value="1"/>
</dbReference>
<feature type="transmembrane region" description="Helical" evidence="10">
    <location>
        <begin position="6"/>
        <end position="21"/>
    </location>
</feature>
<feature type="domain" description="GGDEF" evidence="11">
    <location>
        <begin position="222"/>
        <end position="357"/>
    </location>
</feature>
<accession>A0A411WPC5</accession>
<comment type="subcellular location">
    <subcellularLocation>
        <location evidence="2">Cell membrane</location>
        <topology evidence="2">Multi-pass membrane protein</topology>
    </subcellularLocation>
</comment>
<evidence type="ECO:0000256" key="7">
    <source>
        <dbReference type="ARBA" id="ARBA00022989"/>
    </source>
</evidence>
<dbReference type="GO" id="GO:0000155">
    <property type="term" value="F:phosphorelay sensor kinase activity"/>
    <property type="evidence" value="ECO:0007669"/>
    <property type="project" value="InterPro"/>
</dbReference>
<dbReference type="RefSeq" id="WP_130592960.1">
    <property type="nucleotide sequence ID" value="NZ_CP034752.1"/>
</dbReference>
<evidence type="ECO:0000313" key="12">
    <source>
        <dbReference type="EMBL" id="QBH98006.1"/>
    </source>
</evidence>
<evidence type="ECO:0000256" key="2">
    <source>
        <dbReference type="ARBA" id="ARBA00004651"/>
    </source>
</evidence>
<keyword evidence="7 10" id="KW-1133">Transmembrane helix</keyword>
<dbReference type="GO" id="GO:0043709">
    <property type="term" value="P:cell adhesion involved in single-species biofilm formation"/>
    <property type="evidence" value="ECO:0007669"/>
    <property type="project" value="TreeGrafter"/>
</dbReference>
<sequence>MLFDGIIINISIMLTGFYFISKLTTSPLDAELSLSKKVQVGLCNGLLCFVLMKFAIPTIHYTFIDLRHIPLIIAACYVGPIPTLITAFIISASRLTISFNDTAILISVLYGLLGMTLALCSHYVQRSLFYRAILFSMISLIFICLGSFIVTQDIAKIVKFCLIMTFSSVIGMQFSFMLLKDIRQQKMKVLTYQGQAQRDSLTSLLNRRMFDQVMQSIDLSKKHTVLMLMDVDHFKRVNDNYGHDAGDKVLKDIAHILDSYTAYGRKIFRIGGEEFASILTDCPVPLAKKIAEEIRKKIESNLFELPDNQQINITISIGISSSEQQYDNEPLSLFQRADLALYQAKSNGRNQISYMSDDISLALIANG</sequence>
<dbReference type="Pfam" id="PF07694">
    <property type="entry name" value="5TM-5TMR_LYT"/>
    <property type="match status" value="1"/>
</dbReference>
<dbReference type="PROSITE" id="PS50887">
    <property type="entry name" value="GGDEF"/>
    <property type="match status" value="1"/>
</dbReference>
<evidence type="ECO:0000256" key="8">
    <source>
        <dbReference type="ARBA" id="ARBA00023136"/>
    </source>
</evidence>
<feature type="transmembrane region" description="Helical" evidence="10">
    <location>
        <begin position="102"/>
        <end position="124"/>
    </location>
</feature>
<evidence type="ECO:0000256" key="6">
    <source>
        <dbReference type="ARBA" id="ARBA00022692"/>
    </source>
</evidence>
<protein>
    <recommendedName>
        <fullName evidence="4">diguanylate cyclase</fullName>
        <ecNumber evidence="4">2.7.7.65</ecNumber>
    </recommendedName>
</protein>
<evidence type="ECO:0000256" key="10">
    <source>
        <dbReference type="SAM" id="Phobius"/>
    </source>
</evidence>
<dbReference type="PANTHER" id="PTHR45138:SF9">
    <property type="entry name" value="DIGUANYLATE CYCLASE DGCM-RELATED"/>
    <property type="match status" value="1"/>
</dbReference>